<sequence>MSKRNFQRYLEAEKKSVSAKCIKDSVLPNEVRINTCFNNLPAQPSLVNSSIAVTNEITLYPKQIDSNFSENTNNFNCDAIIPKIISNKNNVTLKDKLCKLISDYHISHNCVNELLQILRSEGLDLPKDVRTLVKTPKTHEIIDVHPGSYIHIGVEYNMITPILVAYFDKIKYTNLIRLSIYIDGLPITKNSKSTLWPILISFVNIPDLIHIVLPVGIYHGKFKKPVYWYCKTQSFQI</sequence>
<reference evidence="1 2" key="1">
    <citation type="submission" date="2023-01" db="EMBL/GenBank/DDBJ databases">
        <authorList>
            <person name="Whitehead M."/>
        </authorList>
    </citation>
    <scope>NUCLEOTIDE SEQUENCE [LARGE SCALE GENOMIC DNA]</scope>
</reference>
<keyword evidence="2" id="KW-1185">Reference proteome</keyword>
<name>A0AAV0VKN7_9HEMI</name>
<organism evidence="1 2">
    <name type="scientific">Macrosiphum euphorbiae</name>
    <name type="common">potato aphid</name>
    <dbReference type="NCBI Taxonomy" id="13131"/>
    <lineage>
        <taxon>Eukaryota</taxon>
        <taxon>Metazoa</taxon>
        <taxon>Ecdysozoa</taxon>
        <taxon>Arthropoda</taxon>
        <taxon>Hexapoda</taxon>
        <taxon>Insecta</taxon>
        <taxon>Pterygota</taxon>
        <taxon>Neoptera</taxon>
        <taxon>Paraneoptera</taxon>
        <taxon>Hemiptera</taxon>
        <taxon>Sternorrhyncha</taxon>
        <taxon>Aphidomorpha</taxon>
        <taxon>Aphidoidea</taxon>
        <taxon>Aphididae</taxon>
        <taxon>Macrosiphini</taxon>
        <taxon>Macrosiphum</taxon>
    </lineage>
</organism>
<comment type="caution">
    <text evidence="1">The sequence shown here is derived from an EMBL/GenBank/DDBJ whole genome shotgun (WGS) entry which is preliminary data.</text>
</comment>
<gene>
    <name evidence="1" type="ORF">MEUPH1_LOCUS1908</name>
</gene>
<evidence type="ECO:0000313" key="2">
    <source>
        <dbReference type="Proteomes" id="UP001160148"/>
    </source>
</evidence>
<dbReference type="Proteomes" id="UP001160148">
    <property type="component" value="Unassembled WGS sequence"/>
</dbReference>
<proteinExistence type="predicted"/>
<protein>
    <recommendedName>
        <fullName evidence="3">Transposase</fullName>
    </recommendedName>
</protein>
<dbReference type="AlphaFoldDB" id="A0AAV0VKN7"/>
<dbReference type="EMBL" id="CARXXK010000001">
    <property type="protein sequence ID" value="CAI6344826.1"/>
    <property type="molecule type" value="Genomic_DNA"/>
</dbReference>
<evidence type="ECO:0000313" key="1">
    <source>
        <dbReference type="EMBL" id="CAI6344826.1"/>
    </source>
</evidence>
<evidence type="ECO:0008006" key="3">
    <source>
        <dbReference type="Google" id="ProtNLM"/>
    </source>
</evidence>
<accession>A0AAV0VKN7</accession>